<evidence type="ECO:0000313" key="2">
    <source>
        <dbReference type="Proteomes" id="UP000054166"/>
    </source>
</evidence>
<keyword evidence="2" id="KW-1185">Reference proteome</keyword>
<dbReference type="EMBL" id="KN832980">
    <property type="protein sequence ID" value="KIM86974.1"/>
    <property type="molecule type" value="Genomic_DNA"/>
</dbReference>
<dbReference type="HOGENOM" id="CLU_2469877_0_0_1"/>
<accession>A0A0C3G571</accession>
<dbReference type="InParanoid" id="A0A0C3G571"/>
<proteinExistence type="predicted"/>
<reference evidence="1 2" key="1">
    <citation type="submission" date="2014-04" db="EMBL/GenBank/DDBJ databases">
        <authorList>
            <consortium name="DOE Joint Genome Institute"/>
            <person name="Kuo A."/>
            <person name="Tarkka M."/>
            <person name="Buscot F."/>
            <person name="Kohler A."/>
            <person name="Nagy L.G."/>
            <person name="Floudas D."/>
            <person name="Copeland A."/>
            <person name="Barry K.W."/>
            <person name="Cichocki N."/>
            <person name="Veneault-Fourrey C."/>
            <person name="LaButti K."/>
            <person name="Lindquist E.A."/>
            <person name="Lipzen A."/>
            <person name="Lundell T."/>
            <person name="Morin E."/>
            <person name="Murat C."/>
            <person name="Sun H."/>
            <person name="Tunlid A."/>
            <person name="Henrissat B."/>
            <person name="Grigoriev I.V."/>
            <person name="Hibbett D.S."/>
            <person name="Martin F."/>
            <person name="Nordberg H.P."/>
            <person name="Cantor M.N."/>
            <person name="Hua S.X."/>
        </authorList>
    </citation>
    <scope>NUCLEOTIDE SEQUENCE [LARGE SCALE GENOMIC DNA]</scope>
    <source>
        <strain evidence="1 2">F 1598</strain>
    </source>
</reference>
<gene>
    <name evidence="1" type="ORF">PILCRDRAFT_293637</name>
</gene>
<reference evidence="2" key="2">
    <citation type="submission" date="2015-01" db="EMBL/GenBank/DDBJ databases">
        <title>Evolutionary Origins and Diversification of the Mycorrhizal Mutualists.</title>
        <authorList>
            <consortium name="DOE Joint Genome Institute"/>
            <consortium name="Mycorrhizal Genomics Consortium"/>
            <person name="Kohler A."/>
            <person name="Kuo A."/>
            <person name="Nagy L.G."/>
            <person name="Floudas D."/>
            <person name="Copeland A."/>
            <person name="Barry K.W."/>
            <person name="Cichocki N."/>
            <person name="Veneault-Fourrey C."/>
            <person name="LaButti K."/>
            <person name="Lindquist E.A."/>
            <person name="Lipzen A."/>
            <person name="Lundell T."/>
            <person name="Morin E."/>
            <person name="Murat C."/>
            <person name="Riley R."/>
            <person name="Ohm R."/>
            <person name="Sun H."/>
            <person name="Tunlid A."/>
            <person name="Henrissat B."/>
            <person name="Grigoriev I.V."/>
            <person name="Hibbett D.S."/>
            <person name="Martin F."/>
        </authorList>
    </citation>
    <scope>NUCLEOTIDE SEQUENCE [LARGE SCALE GENOMIC DNA]</scope>
    <source>
        <strain evidence="2">F 1598</strain>
    </source>
</reference>
<evidence type="ECO:0000313" key="1">
    <source>
        <dbReference type="EMBL" id="KIM86974.1"/>
    </source>
</evidence>
<name>A0A0C3G571_PILCF</name>
<dbReference type="AlphaFoldDB" id="A0A0C3G571"/>
<dbReference type="Proteomes" id="UP000054166">
    <property type="component" value="Unassembled WGS sequence"/>
</dbReference>
<organism evidence="1 2">
    <name type="scientific">Piloderma croceum (strain F 1598)</name>
    <dbReference type="NCBI Taxonomy" id="765440"/>
    <lineage>
        <taxon>Eukaryota</taxon>
        <taxon>Fungi</taxon>
        <taxon>Dikarya</taxon>
        <taxon>Basidiomycota</taxon>
        <taxon>Agaricomycotina</taxon>
        <taxon>Agaricomycetes</taxon>
        <taxon>Agaricomycetidae</taxon>
        <taxon>Atheliales</taxon>
        <taxon>Atheliaceae</taxon>
        <taxon>Piloderma</taxon>
    </lineage>
</organism>
<sequence length="88" mass="9903">MLLLFSLLSSLTRAKEIATSLYALHVIIPYEFTLSACRDWLPTTAKIFVLQIFCTYRRGVILVFECSCFMIAVAESLGLYPPNSPHVS</sequence>
<protein>
    <submittedName>
        <fullName evidence="1">Uncharacterized protein</fullName>
    </submittedName>
</protein>